<organism evidence="2 3">
    <name type="scientific">Lactuca virosa</name>
    <dbReference type="NCBI Taxonomy" id="75947"/>
    <lineage>
        <taxon>Eukaryota</taxon>
        <taxon>Viridiplantae</taxon>
        <taxon>Streptophyta</taxon>
        <taxon>Embryophyta</taxon>
        <taxon>Tracheophyta</taxon>
        <taxon>Spermatophyta</taxon>
        <taxon>Magnoliopsida</taxon>
        <taxon>eudicotyledons</taxon>
        <taxon>Gunneridae</taxon>
        <taxon>Pentapetalae</taxon>
        <taxon>asterids</taxon>
        <taxon>campanulids</taxon>
        <taxon>Asterales</taxon>
        <taxon>Asteraceae</taxon>
        <taxon>Cichorioideae</taxon>
        <taxon>Cichorieae</taxon>
        <taxon>Lactucinae</taxon>
        <taxon>Lactuca</taxon>
    </lineage>
</organism>
<evidence type="ECO:0000259" key="1">
    <source>
        <dbReference type="PROSITE" id="PS51186"/>
    </source>
</evidence>
<gene>
    <name evidence="2" type="ORF">LVIROSA_LOCUS24691</name>
</gene>
<dbReference type="PANTHER" id="PTHR47443">
    <property type="entry name" value="ACYL-COA N-ACYLTRANSFERASES (NAT) SUPERFAMILY PROTEIN"/>
    <property type="match status" value="1"/>
</dbReference>
<evidence type="ECO:0000313" key="2">
    <source>
        <dbReference type="EMBL" id="CAH1438427.1"/>
    </source>
</evidence>
<dbReference type="CDD" id="cd04301">
    <property type="entry name" value="NAT_SF"/>
    <property type="match status" value="1"/>
</dbReference>
<dbReference type="Proteomes" id="UP001157418">
    <property type="component" value="Unassembled WGS sequence"/>
</dbReference>
<comment type="caution">
    <text evidence="2">The sequence shown here is derived from an EMBL/GenBank/DDBJ whole genome shotgun (WGS) entry which is preliminary data.</text>
</comment>
<dbReference type="PANTHER" id="PTHR47443:SF3">
    <property type="entry name" value="GCN5-RELATED N-ACETYLTRANSFERASE 4, CHLOROPLASTIC"/>
    <property type="match status" value="1"/>
</dbReference>
<proteinExistence type="predicted"/>
<name>A0AAU9NKL7_9ASTR</name>
<sequence>MWTIPLGISVNTLSPNFNKLAPFYPSRVHQSSIPSHLSRSDSIGICKASQVVEIFPIVSPEIVVREARIEDCWEVAETHLPTGCRRTCLVAVTSTAQDDDNTFFFGDEDLKIAGFGAKISLNKGYVAGILTLDTVADFLPRKGPLRQRRTGIAYVSNVAVRERFRRKGIAKRLIAKAEAQARSWGCRSIALHCDLNNPGATNLYRSQGFKDIKIPEGAKWPQPRTSPDMQFNFMMKLLEKNRTNC</sequence>
<dbReference type="AlphaFoldDB" id="A0AAU9NKL7"/>
<dbReference type="InterPro" id="IPR016181">
    <property type="entry name" value="Acyl_CoA_acyltransferase"/>
</dbReference>
<feature type="domain" description="N-acetyltransferase" evidence="1">
    <location>
        <begin position="62"/>
        <end position="239"/>
    </location>
</feature>
<dbReference type="SUPFAM" id="SSF55729">
    <property type="entry name" value="Acyl-CoA N-acyltransferases (Nat)"/>
    <property type="match status" value="1"/>
</dbReference>
<dbReference type="Gene3D" id="3.40.630.30">
    <property type="match status" value="1"/>
</dbReference>
<accession>A0AAU9NKL7</accession>
<dbReference type="Pfam" id="PF00583">
    <property type="entry name" value="Acetyltransf_1"/>
    <property type="match status" value="1"/>
</dbReference>
<dbReference type="GO" id="GO:0008080">
    <property type="term" value="F:N-acetyltransferase activity"/>
    <property type="evidence" value="ECO:0007669"/>
    <property type="project" value="TreeGrafter"/>
</dbReference>
<evidence type="ECO:0000313" key="3">
    <source>
        <dbReference type="Proteomes" id="UP001157418"/>
    </source>
</evidence>
<dbReference type="EMBL" id="CAKMRJ010004445">
    <property type="protein sequence ID" value="CAH1438427.1"/>
    <property type="molecule type" value="Genomic_DNA"/>
</dbReference>
<protein>
    <recommendedName>
        <fullName evidence="1">N-acetyltransferase domain-containing protein</fullName>
    </recommendedName>
</protein>
<reference evidence="2 3" key="1">
    <citation type="submission" date="2022-01" db="EMBL/GenBank/DDBJ databases">
        <authorList>
            <person name="Xiong W."/>
            <person name="Schranz E."/>
        </authorList>
    </citation>
    <scope>NUCLEOTIDE SEQUENCE [LARGE SCALE GENOMIC DNA]</scope>
</reference>
<dbReference type="PROSITE" id="PS51186">
    <property type="entry name" value="GNAT"/>
    <property type="match status" value="1"/>
</dbReference>
<dbReference type="GO" id="GO:0009507">
    <property type="term" value="C:chloroplast"/>
    <property type="evidence" value="ECO:0007669"/>
    <property type="project" value="TreeGrafter"/>
</dbReference>
<dbReference type="InterPro" id="IPR000182">
    <property type="entry name" value="GNAT_dom"/>
</dbReference>
<keyword evidence="3" id="KW-1185">Reference proteome</keyword>